<keyword evidence="3" id="KW-1185">Reference proteome</keyword>
<dbReference type="InterPro" id="IPR008274">
    <property type="entry name" value="AldOxase/xan_DH_MoCoBD1"/>
</dbReference>
<evidence type="ECO:0000259" key="1">
    <source>
        <dbReference type="SMART" id="SM01008"/>
    </source>
</evidence>
<comment type="caution">
    <text evidence="2">The sequence shown here is derived from an EMBL/GenBank/DDBJ whole genome shotgun (WGS) entry which is preliminary data.</text>
</comment>
<dbReference type="SUPFAM" id="SSF56003">
    <property type="entry name" value="Molybdenum cofactor-binding domain"/>
    <property type="match status" value="1"/>
</dbReference>
<dbReference type="EMBL" id="JBHTMX010000038">
    <property type="protein sequence ID" value="MFD1331716.1"/>
    <property type="molecule type" value="Genomic_DNA"/>
</dbReference>
<dbReference type="InterPro" id="IPR016208">
    <property type="entry name" value="Ald_Oxase/xanthine_DH-like"/>
</dbReference>
<accession>A0ABW3Z668</accession>
<dbReference type="Gene3D" id="3.30.365.10">
    <property type="entry name" value="Aldehyde oxidase/xanthine dehydrogenase, molybdopterin binding domain"/>
    <property type="match status" value="4"/>
</dbReference>
<dbReference type="PANTHER" id="PTHR11908">
    <property type="entry name" value="XANTHINE DEHYDROGENASE"/>
    <property type="match status" value="1"/>
</dbReference>
<dbReference type="SUPFAM" id="SSF54665">
    <property type="entry name" value="CO dehydrogenase molybdoprotein N-domain-like"/>
    <property type="match status" value="1"/>
</dbReference>
<protein>
    <submittedName>
        <fullName evidence="2">Xanthine dehydrogenase family protein molybdopterin-binding subunit</fullName>
    </submittedName>
</protein>
<organism evidence="2 3">
    <name type="scientific">Methylopila musalis</name>
    <dbReference type="NCBI Taxonomy" id="1134781"/>
    <lineage>
        <taxon>Bacteria</taxon>
        <taxon>Pseudomonadati</taxon>
        <taxon>Pseudomonadota</taxon>
        <taxon>Alphaproteobacteria</taxon>
        <taxon>Hyphomicrobiales</taxon>
        <taxon>Methylopilaceae</taxon>
        <taxon>Methylopila</taxon>
    </lineage>
</organism>
<proteinExistence type="predicted"/>
<dbReference type="PANTHER" id="PTHR11908:SF153">
    <property type="entry name" value="DEHYDROGENASE"/>
    <property type="match status" value="1"/>
</dbReference>
<evidence type="ECO:0000313" key="3">
    <source>
        <dbReference type="Proteomes" id="UP001597171"/>
    </source>
</evidence>
<dbReference type="InterPro" id="IPR046867">
    <property type="entry name" value="AldOxase/xan_DH_MoCoBD2"/>
</dbReference>
<sequence>MSDVLTYVGRPQPRVDGPLKVTGRARYAAEFATEGMAYAAVASSAIARGRIRALHLTAARAAPGVIDVISHERDPDLPDGDTPYLEDMVAVPGSPFRPFCDDRIVYSGQPIALVIADTHEHARDAAALVSAEYDAETPEVDVLAVKDAAYAPPEERPGIPPPPPPRGDAAAAFAAAPVRLEQAYRVAAEHHNPMETMATTVTWEGDGRLTIHTKTQGVNNPKKYLCAVFKLDPEKVRVISPFVGGSFGMALRPQYDLLLATLAALTLKRSVRLVLTRQQMYTMGWRPDTLQTVALSATEDGRLTSIRHDAVQATSRYEDYQEPVVNWSGLLYACPNVTLSYRLAQIDTSTPSDMRAPGAALGLYALEAAMDELAAALKLDPLELRLRNYADHDANDDKPFSSKELKACYRQGAERFGWSRRDPEPRSMRDGRELVGLGMATGCWEAMMQPHSASATLDAEGRLEVACGTADIGTGTYTILAQIGAEALGLPIDRVTTKLGDTTLPMAPVEGGSWGAASAGSAVQAACAALKEKLLGQARSLDAAFGNAGLAHVRFTERGLSLISDPDVSVSYADLARASGDGRIAAEAEFAPDEDFTETYAAYTHSAVFAEVRVDEELGVVRVTRLVSAIAAGRILNPTTARSQILGGAVMGLGMALHEETVWDTTLGRIMNADLGEYHIPTHADSPEIDVIFVDEDDRANPLGVKGLGEIGIVGVPAAIANAVFHATGRRVRSLPITLDTLL</sequence>
<reference evidence="3" key="1">
    <citation type="journal article" date="2019" name="Int. J. Syst. Evol. Microbiol.">
        <title>The Global Catalogue of Microorganisms (GCM) 10K type strain sequencing project: providing services to taxonomists for standard genome sequencing and annotation.</title>
        <authorList>
            <consortium name="The Broad Institute Genomics Platform"/>
            <consortium name="The Broad Institute Genome Sequencing Center for Infectious Disease"/>
            <person name="Wu L."/>
            <person name="Ma J."/>
        </authorList>
    </citation>
    <scope>NUCLEOTIDE SEQUENCE [LARGE SCALE GENOMIC DNA]</scope>
    <source>
        <strain evidence="3">CCUG 61696</strain>
    </source>
</reference>
<dbReference type="InterPro" id="IPR036856">
    <property type="entry name" value="Ald_Oxase/Xan_DH_a/b_sf"/>
</dbReference>
<dbReference type="Pfam" id="PF20256">
    <property type="entry name" value="MoCoBD_2"/>
    <property type="match status" value="1"/>
</dbReference>
<feature type="domain" description="Aldehyde oxidase/xanthine dehydrogenase a/b hammerhead" evidence="1">
    <location>
        <begin position="22"/>
        <end position="137"/>
    </location>
</feature>
<dbReference type="Proteomes" id="UP001597171">
    <property type="component" value="Unassembled WGS sequence"/>
</dbReference>
<evidence type="ECO:0000313" key="2">
    <source>
        <dbReference type="EMBL" id="MFD1331716.1"/>
    </source>
</evidence>
<dbReference type="RefSeq" id="WP_378774933.1">
    <property type="nucleotide sequence ID" value="NZ_JBHTMX010000038.1"/>
</dbReference>
<dbReference type="InterPro" id="IPR000674">
    <property type="entry name" value="Ald_Oxase/Xan_DH_a/b"/>
</dbReference>
<dbReference type="Pfam" id="PF01315">
    <property type="entry name" value="Ald_Xan_dh_C"/>
    <property type="match status" value="1"/>
</dbReference>
<dbReference type="Gene3D" id="3.90.1170.50">
    <property type="entry name" value="Aldehyde oxidase/xanthine dehydrogenase, a/b hammerhead"/>
    <property type="match status" value="1"/>
</dbReference>
<name>A0ABW3Z668_9HYPH</name>
<gene>
    <name evidence="2" type="ORF">ACFQ4O_06845</name>
</gene>
<dbReference type="InterPro" id="IPR037165">
    <property type="entry name" value="AldOxase/xan_DH_Mopterin-bd_sf"/>
</dbReference>
<dbReference type="Pfam" id="PF02738">
    <property type="entry name" value="MoCoBD_1"/>
    <property type="match status" value="1"/>
</dbReference>
<dbReference type="SMART" id="SM01008">
    <property type="entry name" value="Ald_Xan_dh_C"/>
    <property type="match status" value="1"/>
</dbReference>